<comment type="subcellular location">
    <subcellularLocation>
        <location evidence="1">Cell membrane</location>
        <topology evidence="1">Peripheral membrane protein</topology>
    </subcellularLocation>
</comment>
<dbReference type="EMBL" id="JBHRWO010000010">
    <property type="protein sequence ID" value="MFC3493466.1"/>
    <property type="molecule type" value="Genomic_DNA"/>
</dbReference>
<comment type="caution">
    <text evidence="9">The sequence shown here is derived from an EMBL/GenBank/DDBJ whole genome shotgun (WGS) entry which is preliminary data.</text>
</comment>
<evidence type="ECO:0000313" key="10">
    <source>
        <dbReference type="Proteomes" id="UP001595712"/>
    </source>
</evidence>
<dbReference type="SMART" id="SM00382">
    <property type="entry name" value="AAA"/>
    <property type="match status" value="1"/>
</dbReference>
<dbReference type="InterPro" id="IPR027417">
    <property type="entry name" value="P-loop_NTPase"/>
</dbReference>
<dbReference type="Gene3D" id="3.40.50.300">
    <property type="entry name" value="P-loop containing nucleotide triphosphate hydrolases"/>
    <property type="match status" value="1"/>
</dbReference>
<evidence type="ECO:0000256" key="2">
    <source>
        <dbReference type="ARBA" id="ARBA00005417"/>
    </source>
</evidence>
<dbReference type="Pfam" id="PF08352">
    <property type="entry name" value="oligo_HPY"/>
    <property type="match status" value="1"/>
</dbReference>
<accession>A0ABV7Q140</accession>
<sequence length="362" mass="37853">MALLEVEDLRVAFGASTAVDGVSFSVDEGKVVGLVGESGCGKSVTSLAIMGLLPKRRNGKAAAATASRPVTVEAADGAGAAPSGPPPAATAAAPVLRRRGSGADVSGRAAFDGTDLLSLAPAAMRRRRGKDLAMVFQDPLSSLNPVVPIGRQITEVLERHRGLKGDKASKEAAHLLDRVGIPDPARRLKEYPHQLSGGMRQRVLIAIAVACAPRLLIADEPTTALDVTIQAQILELLKDLVETEGTALLMITHDLGVVAGICDEVNVLYSGRVVESAPVRELFAAPTHPYTVGLLGSIPRLDLPIHEPLTPIRGSIADVIRWHDGCAFAPRCDRVAAPCVDGEPPLVGAVHAHRCVMAEEVA</sequence>
<keyword evidence="4" id="KW-1003">Cell membrane</keyword>
<evidence type="ECO:0000256" key="4">
    <source>
        <dbReference type="ARBA" id="ARBA00022475"/>
    </source>
</evidence>
<evidence type="ECO:0000256" key="3">
    <source>
        <dbReference type="ARBA" id="ARBA00022448"/>
    </source>
</evidence>
<dbReference type="GO" id="GO:0005524">
    <property type="term" value="F:ATP binding"/>
    <property type="evidence" value="ECO:0007669"/>
    <property type="project" value="UniProtKB-KW"/>
</dbReference>
<keyword evidence="10" id="KW-1185">Reference proteome</keyword>
<dbReference type="Pfam" id="PF00005">
    <property type="entry name" value="ABC_tran"/>
    <property type="match status" value="2"/>
</dbReference>
<dbReference type="InterPro" id="IPR050388">
    <property type="entry name" value="ABC_Ni/Peptide_Import"/>
</dbReference>
<evidence type="ECO:0000256" key="7">
    <source>
        <dbReference type="ARBA" id="ARBA00023136"/>
    </source>
</evidence>
<dbReference type="Proteomes" id="UP001595712">
    <property type="component" value="Unassembled WGS sequence"/>
</dbReference>
<keyword evidence="3" id="KW-0813">Transport</keyword>
<keyword evidence="6 9" id="KW-0067">ATP-binding</keyword>
<dbReference type="PROSITE" id="PS00211">
    <property type="entry name" value="ABC_TRANSPORTER_1"/>
    <property type="match status" value="1"/>
</dbReference>
<evidence type="ECO:0000256" key="6">
    <source>
        <dbReference type="ARBA" id="ARBA00022840"/>
    </source>
</evidence>
<evidence type="ECO:0000256" key="5">
    <source>
        <dbReference type="ARBA" id="ARBA00022741"/>
    </source>
</evidence>
<organism evidence="9 10">
    <name type="scientific">Glycomyces rhizosphaerae</name>
    <dbReference type="NCBI Taxonomy" id="2054422"/>
    <lineage>
        <taxon>Bacteria</taxon>
        <taxon>Bacillati</taxon>
        <taxon>Actinomycetota</taxon>
        <taxon>Actinomycetes</taxon>
        <taxon>Glycomycetales</taxon>
        <taxon>Glycomycetaceae</taxon>
        <taxon>Glycomyces</taxon>
    </lineage>
</organism>
<reference evidence="10" key="1">
    <citation type="journal article" date="2019" name="Int. J. Syst. Evol. Microbiol.">
        <title>The Global Catalogue of Microorganisms (GCM) 10K type strain sequencing project: providing services to taxonomists for standard genome sequencing and annotation.</title>
        <authorList>
            <consortium name="The Broad Institute Genomics Platform"/>
            <consortium name="The Broad Institute Genome Sequencing Center for Infectious Disease"/>
            <person name="Wu L."/>
            <person name="Ma J."/>
        </authorList>
    </citation>
    <scope>NUCLEOTIDE SEQUENCE [LARGE SCALE GENOMIC DNA]</scope>
    <source>
        <strain evidence="10">CGMCC 4.7396</strain>
    </source>
</reference>
<dbReference type="InterPro" id="IPR003593">
    <property type="entry name" value="AAA+_ATPase"/>
</dbReference>
<evidence type="ECO:0000259" key="8">
    <source>
        <dbReference type="PROSITE" id="PS50893"/>
    </source>
</evidence>
<dbReference type="PANTHER" id="PTHR43297:SF2">
    <property type="entry name" value="DIPEPTIDE TRANSPORT ATP-BINDING PROTEIN DPPD"/>
    <property type="match status" value="1"/>
</dbReference>
<dbReference type="RefSeq" id="WP_387975861.1">
    <property type="nucleotide sequence ID" value="NZ_JBHRWO010000010.1"/>
</dbReference>
<dbReference type="CDD" id="cd03257">
    <property type="entry name" value="ABC_NikE_OppD_transporters"/>
    <property type="match status" value="1"/>
</dbReference>
<evidence type="ECO:0000256" key="1">
    <source>
        <dbReference type="ARBA" id="ARBA00004202"/>
    </source>
</evidence>
<gene>
    <name evidence="9" type="ORF">ACFO8M_13365</name>
</gene>
<keyword evidence="5" id="KW-0547">Nucleotide-binding</keyword>
<keyword evidence="7" id="KW-0472">Membrane</keyword>
<name>A0ABV7Q140_9ACTN</name>
<evidence type="ECO:0000313" key="9">
    <source>
        <dbReference type="EMBL" id="MFC3493466.1"/>
    </source>
</evidence>
<dbReference type="NCBIfam" id="TIGR01727">
    <property type="entry name" value="oligo_HPY"/>
    <property type="match status" value="1"/>
</dbReference>
<dbReference type="InterPro" id="IPR003439">
    <property type="entry name" value="ABC_transporter-like_ATP-bd"/>
</dbReference>
<dbReference type="PANTHER" id="PTHR43297">
    <property type="entry name" value="OLIGOPEPTIDE TRANSPORT ATP-BINDING PROTEIN APPD"/>
    <property type="match status" value="1"/>
</dbReference>
<dbReference type="SUPFAM" id="SSF52540">
    <property type="entry name" value="P-loop containing nucleoside triphosphate hydrolases"/>
    <property type="match status" value="1"/>
</dbReference>
<dbReference type="InterPro" id="IPR013563">
    <property type="entry name" value="Oligopep_ABC_C"/>
</dbReference>
<feature type="domain" description="ABC transporter" evidence="8">
    <location>
        <begin position="4"/>
        <end position="295"/>
    </location>
</feature>
<dbReference type="PROSITE" id="PS50893">
    <property type="entry name" value="ABC_TRANSPORTER_2"/>
    <property type="match status" value="1"/>
</dbReference>
<proteinExistence type="inferred from homology"/>
<comment type="similarity">
    <text evidence="2">Belongs to the ABC transporter superfamily.</text>
</comment>
<protein>
    <submittedName>
        <fullName evidence="9">ABC transporter ATP-binding protein</fullName>
    </submittedName>
</protein>
<dbReference type="InterPro" id="IPR017871">
    <property type="entry name" value="ABC_transporter-like_CS"/>
</dbReference>